<evidence type="ECO:0000313" key="2">
    <source>
        <dbReference type="EMBL" id="KYG81382.1"/>
    </source>
</evidence>
<feature type="signal peptide" evidence="1">
    <location>
        <begin position="1"/>
        <end position="25"/>
    </location>
</feature>
<evidence type="ECO:0000313" key="3">
    <source>
        <dbReference type="Proteomes" id="UP000075583"/>
    </source>
</evidence>
<feature type="chain" id="PRO_5007575073" description="PE-PGRS family protein" evidence="1">
    <location>
        <begin position="26"/>
        <end position="312"/>
    </location>
</feature>
<dbReference type="EMBL" id="LQZQ01000002">
    <property type="protein sequence ID" value="KYG81382.1"/>
    <property type="molecule type" value="Genomic_DNA"/>
</dbReference>
<name>A0A150XS11_ROSEK</name>
<dbReference type="OrthoDB" id="9798438at2"/>
<dbReference type="AlphaFoldDB" id="A0A150XS11"/>
<dbReference type="RefSeq" id="WP_062588238.1">
    <property type="nucleotide sequence ID" value="NZ_LQZQ01000002.1"/>
</dbReference>
<organism evidence="2 3">
    <name type="scientific">Roseivirga ehrenbergii (strain DSM 102268 / JCM 13514 / KCTC 12282 / NCIMB 14502 / KMM 6017)</name>
    <dbReference type="NCBI Taxonomy" id="279360"/>
    <lineage>
        <taxon>Bacteria</taxon>
        <taxon>Pseudomonadati</taxon>
        <taxon>Bacteroidota</taxon>
        <taxon>Cytophagia</taxon>
        <taxon>Cytophagales</taxon>
        <taxon>Roseivirgaceae</taxon>
        <taxon>Roseivirga</taxon>
    </lineage>
</organism>
<accession>A0A150XS11</accession>
<reference evidence="2" key="1">
    <citation type="submission" date="2016-01" db="EMBL/GenBank/DDBJ databases">
        <title>Genome sequencing of Roseivirga ehrenbergii KMM 6017.</title>
        <authorList>
            <person name="Selvaratnam C."/>
            <person name="Thevarajoo S."/>
            <person name="Goh K.M."/>
            <person name="Ee R."/>
            <person name="Chan K.-G."/>
            <person name="Chong C.S."/>
        </authorList>
    </citation>
    <scope>NUCLEOTIDE SEQUENCE [LARGE SCALE GENOMIC DNA]</scope>
    <source>
        <strain evidence="2">KMM 6017</strain>
    </source>
</reference>
<proteinExistence type="predicted"/>
<keyword evidence="1" id="KW-0732">Signal</keyword>
<evidence type="ECO:0000256" key="1">
    <source>
        <dbReference type="SAM" id="SignalP"/>
    </source>
</evidence>
<evidence type="ECO:0008006" key="4">
    <source>
        <dbReference type="Google" id="ProtNLM"/>
    </source>
</evidence>
<sequence length="312" mass="33936">MSVKAVMKTLKTGLTLFVLTTFVAAGCKEVSGDDTPADSAEISNLFSAAQEVGTIASEDIDEASGLVASRSNSNYLWTHNDSGGEPIVYLMSKTGADASKARLEGAQNIDWEDIAMGPGPDDAIQYLYVGDIGDNSARRSNLTIYRVSEPDLNITNIPSSQTLSNVEAINYVYSNGARDAESLMVDPLTKDIYIVSKRESQVGLYKLPYPQSLIEMDTAEFLINMPYSGFVGGDISMDGSEILIKTYFEIYHWPRANGTTVKDALTEKPSRLAYTAEPQGEAICFSTDGSGFFTVSEKNSADPVPLLFYRRN</sequence>
<protein>
    <recommendedName>
        <fullName evidence="4">PE-PGRS family protein</fullName>
    </recommendedName>
</protein>
<dbReference type="STRING" id="279360.MB14_12345"/>
<gene>
    <name evidence="2" type="ORF">MB14_12345</name>
</gene>
<dbReference type="PROSITE" id="PS51257">
    <property type="entry name" value="PROKAR_LIPOPROTEIN"/>
    <property type="match status" value="1"/>
</dbReference>
<keyword evidence="3" id="KW-1185">Reference proteome</keyword>
<comment type="caution">
    <text evidence="2">The sequence shown here is derived from an EMBL/GenBank/DDBJ whole genome shotgun (WGS) entry which is preliminary data.</text>
</comment>
<dbReference type="Proteomes" id="UP000075583">
    <property type="component" value="Unassembled WGS sequence"/>
</dbReference>